<dbReference type="Gene3D" id="1.10.3210.10">
    <property type="entry name" value="Hypothetical protein af1432"/>
    <property type="match status" value="1"/>
</dbReference>
<dbReference type="PANTHER" id="PTHR38659:SF2">
    <property type="entry name" value="HDIG DOMAIN PROTEIN"/>
    <property type="match status" value="1"/>
</dbReference>
<keyword evidence="3" id="KW-1185">Reference proteome</keyword>
<keyword evidence="2" id="KW-0378">Hydrolase</keyword>
<dbReference type="GO" id="GO:0016787">
    <property type="term" value="F:hydrolase activity"/>
    <property type="evidence" value="ECO:0007669"/>
    <property type="project" value="UniProtKB-KW"/>
</dbReference>
<accession>A0A0G4K5R5</accession>
<dbReference type="Pfam" id="PF01966">
    <property type="entry name" value="HD"/>
    <property type="match status" value="1"/>
</dbReference>
<dbReference type="Proteomes" id="UP000043763">
    <property type="component" value="Unassembled WGS sequence"/>
</dbReference>
<protein>
    <submittedName>
        <fullName evidence="2">Hydrolase</fullName>
    </submittedName>
</protein>
<dbReference type="PANTHER" id="PTHR38659">
    <property type="entry name" value="METAL-DEPENDENT PHOSPHOHYDROLASE"/>
    <property type="match status" value="1"/>
</dbReference>
<dbReference type="EMBL" id="CVLB01000001">
    <property type="protein sequence ID" value="CRF32661.1"/>
    <property type="molecule type" value="Genomic_DNA"/>
</dbReference>
<dbReference type="AlphaFoldDB" id="A0A0G4K5R5"/>
<evidence type="ECO:0000313" key="2">
    <source>
        <dbReference type="EMBL" id="CRF32661.1"/>
    </source>
</evidence>
<name>A0A0G4K5R5_9SPIR</name>
<dbReference type="OrthoDB" id="9801160at2"/>
<dbReference type="InterPro" id="IPR006674">
    <property type="entry name" value="HD_domain"/>
</dbReference>
<evidence type="ECO:0000259" key="1">
    <source>
        <dbReference type="Pfam" id="PF01966"/>
    </source>
</evidence>
<gene>
    <name evidence="2" type="ORF">BRSU_0943</name>
</gene>
<dbReference type="RefSeq" id="WP_048594112.1">
    <property type="nucleotide sequence ID" value="NZ_CVLB01000001.1"/>
</dbReference>
<reference evidence="3" key="1">
    <citation type="submission" date="2015-04" db="EMBL/GenBank/DDBJ databases">
        <authorList>
            <person name="Mushtaq Mamoona"/>
        </authorList>
    </citation>
    <scope>NUCLEOTIDE SEQUENCE [LARGE SCALE GENOMIC DNA]</scope>
    <source>
        <strain evidence="3">AN4859/03</strain>
    </source>
</reference>
<organism evidence="2 3">
    <name type="scientific">Brachyspira suanatina</name>
    <dbReference type="NCBI Taxonomy" id="381802"/>
    <lineage>
        <taxon>Bacteria</taxon>
        <taxon>Pseudomonadati</taxon>
        <taxon>Spirochaetota</taxon>
        <taxon>Spirochaetia</taxon>
        <taxon>Brachyspirales</taxon>
        <taxon>Brachyspiraceae</taxon>
        <taxon>Brachyspira</taxon>
    </lineage>
</organism>
<feature type="domain" description="HD" evidence="1">
    <location>
        <begin position="23"/>
        <end position="108"/>
    </location>
</feature>
<proteinExistence type="predicted"/>
<dbReference type="SUPFAM" id="SSF109604">
    <property type="entry name" value="HD-domain/PDEase-like"/>
    <property type="match status" value="1"/>
</dbReference>
<evidence type="ECO:0000313" key="3">
    <source>
        <dbReference type="Proteomes" id="UP000043763"/>
    </source>
</evidence>
<sequence length="190" mass="21536">MASIERDKAVELFKKYNDEHSLFKHALSVEAVMRYFAKKNGEDEDEWGMVGFLHDMDYEKYPDEHCIKVREILEAEGLPESFIRAIQSHGYGLCTDIEPLSNMEKTLYAVDELSGFITACALVRPSKSLDDMEVKSVKKKLKDKAFAAKVDRTVINKGAEMLGINMDELIKETIEALIPVQESIGLKKIS</sequence>